<dbReference type="InterPro" id="IPR050571">
    <property type="entry name" value="Class-IV_PLP-Dep_Aminotrnsfr"/>
</dbReference>
<evidence type="ECO:0008006" key="3">
    <source>
        <dbReference type="Google" id="ProtNLM"/>
    </source>
</evidence>
<accession>A0A381VNH3</accession>
<protein>
    <recommendedName>
        <fullName evidence="3">Aminotransferase class IV</fullName>
    </recommendedName>
</protein>
<dbReference type="SUPFAM" id="SSF56752">
    <property type="entry name" value="D-aminoacid aminotransferase-like PLP-dependent enzymes"/>
    <property type="match status" value="1"/>
</dbReference>
<dbReference type="InterPro" id="IPR043131">
    <property type="entry name" value="BCAT-like_N"/>
</dbReference>
<evidence type="ECO:0000256" key="1">
    <source>
        <dbReference type="ARBA" id="ARBA00009320"/>
    </source>
</evidence>
<comment type="similarity">
    <text evidence="1">Belongs to the class-IV pyridoxal-phosphate-dependent aminotransferase family.</text>
</comment>
<dbReference type="PANTHER" id="PTHR42743">
    <property type="entry name" value="AMINO-ACID AMINOTRANSFERASE"/>
    <property type="match status" value="1"/>
</dbReference>
<feature type="non-terminal residue" evidence="2">
    <location>
        <position position="234"/>
    </location>
</feature>
<dbReference type="InterPro" id="IPR001544">
    <property type="entry name" value="Aminotrans_IV"/>
</dbReference>
<dbReference type="Gene3D" id="3.30.470.10">
    <property type="match status" value="1"/>
</dbReference>
<name>A0A381VNH3_9ZZZZ</name>
<organism evidence="2">
    <name type="scientific">marine metagenome</name>
    <dbReference type="NCBI Taxonomy" id="408172"/>
    <lineage>
        <taxon>unclassified sequences</taxon>
        <taxon>metagenomes</taxon>
        <taxon>ecological metagenomes</taxon>
    </lineage>
</organism>
<dbReference type="PANTHER" id="PTHR42743:SF11">
    <property type="entry name" value="AMINODEOXYCHORISMATE LYASE"/>
    <property type="match status" value="1"/>
</dbReference>
<dbReference type="Gene3D" id="3.20.10.10">
    <property type="entry name" value="D-amino Acid Aminotransferase, subunit A, domain 2"/>
    <property type="match status" value="1"/>
</dbReference>
<gene>
    <name evidence="2" type="ORF">METZ01_LOCUS94628</name>
</gene>
<proteinExistence type="inferred from homology"/>
<evidence type="ECO:0000313" key="2">
    <source>
        <dbReference type="EMBL" id="SVA41774.1"/>
    </source>
</evidence>
<dbReference type="EMBL" id="UINC01009310">
    <property type="protein sequence ID" value="SVA41774.1"/>
    <property type="molecule type" value="Genomic_DNA"/>
</dbReference>
<dbReference type="GO" id="GO:0003824">
    <property type="term" value="F:catalytic activity"/>
    <property type="evidence" value="ECO:0007669"/>
    <property type="project" value="InterPro"/>
</dbReference>
<dbReference type="AlphaFoldDB" id="A0A381VNH3"/>
<reference evidence="2" key="1">
    <citation type="submission" date="2018-05" db="EMBL/GenBank/DDBJ databases">
        <authorList>
            <person name="Lanie J.A."/>
            <person name="Ng W.-L."/>
            <person name="Kazmierczak K.M."/>
            <person name="Andrzejewski T.M."/>
            <person name="Davidsen T.M."/>
            <person name="Wayne K.J."/>
            <person name="Tettelin H."/>
            <person name="Glass J.I."/>
            <person name="Rusch D."/>
            <person name="Podicherti R."/>
            <person name="Tsui H.-C.T."/>
            <person name="Winkler M.E."/>
        </authorList>
    </citation>
    <scope>NUCLEOTIDE SEQUENCE</scope>
</reference>
<dbReference type="InterPro" id="IPR043132">
    <property type="entry name" value="BCAT-like_C"/>
</dbReference>
<dbReference type="GO" id="GO:0005829">
    <property type="term" value="C:cytosol"/>
    <property type="evidence" value="ECO:0007669"/>
    <property type="project" value="TreeGrafter"/>
</dbReference>
<dbReference type="GO" id="GO:0046394">
    <property type="term" value="P:carboxylic acid biosynthetic process"/>
    <property type="evidence" value="ECO:0007669"/>
    <property type="project" value="UniProtKB-ARBA"/>
</dbReference>
<sequence length="234" mass="25250">MTRIVCLNGEFVPEDEARIPIMDRGLLFADAIYEGMGVLDGGIVDVRKHLARLRRSLAEVGIPEPHTEEEFLGILMELVRRNDVDEGFLYLHVTRGVAERNYVPVAGLTPTVFGFTQPLQGAPADAEPAGLTMSSQPDLRWARRDVKTTNLLGQVLANWGASEAGADEALLVASDGTVTEGGAVSFFPVVGGALLVRPLSNDILPGVTRSTLLEVLEAEGIPIDERTYTLDEAL</sequence>
<dbReference type="Pfam" id="PF01063">
    <property type="entry name" value="Aminotran_4"/>
    <property type="match status" value="1"/>
</dbReference>
<dbReference type="InterPro" id="IPR036038">
    <property type="entry name" value="Aminotransferase-like"/>
</dbReference>